<evidence type="ECO:0000313" key="2">
    <source>
        <dbReference type="EMBL" id="ESP00954.1"/>
    </source>
</evidence>
<dbReference type="HOGENOM" id="CLU_2067257_0_0_1"/>
<keyword evidence="3" id="KW-1185">Reference proteome</keyword>
<feature type="non-terminal residue" evidence="2">
    <location>
        <position position="1"/>
    </location>
</feature>
<dbReference type="GeneID" id="20251148"/>
<dbReference type="AlphaFoldDB" id="V4AAG2"/>
<dbReference type="CTD" id="20251148"/>
<accession>V4AAG2</accession>
<dbReference type="EMBL" id="KB200593">
    <property type="protein sequence ID" value="ESP00954.1"/>
    <property type="molecule type" value="Genomic_DNA"/>
</dbReference>
<dbReference type="Proteomes" id="UP000030746">
    <property type="component" value="Unassembled WGS sequence"/>
</dbReference>
<organism evidence="2 3">
    <name type="scientific">Lottia gigantea</name>
    <name type="common">Giant owl limpet</name>
    <dbReference type="NCBI Taxonomy" id="225164"/>
    <lineage>
        <taxon>Eukaryota</taxon>
        <taxon>Metazoa</taxon>
        <taxon>Spiralia</taxon>
        <taxon>Lophotrochozoa</taxon>
        <taxon>Mollusca</taxon>
        <taxon>Gastropoda</taxon>
        <taxon>Patellogastropoda</taxon>
        <taxon>Lottioidea</taxon>
        <taxon>Lottiidae</taxon>
        <taxon>Lottia</taxon>
    </lineage>
</organism>
<name>V4AAG2_LOTGI</name>
<dbReference type="KEGG" id="lgi:LOTGIDRAFT_239732"/>
<evidence type="ECO:0000256" key="1">
    <source>
        <dbReference type="SAM" id="MobiDB-lite"/>
    </source>
</evidence>
<proteinExistence type="predicted"/>
<dbReference type="STRING" id="225164.V4AAG2"/>
<evidence type="ECO:0000313" key="3">
    <source>
        <dbReference type="Proteomes" id="UP000030746"/>
    </source>
</evidence>
<dbReference type="RefSeq" id="XP_009048359.1">
    <property type="nucleotide sequence ID" value="XM_009050111.1"/>
</dbReference>
<sequence>PPPPPELLQQQYLYGSVPDGTSQAVIKNLAYNQGQGQPTTYAPGTGEAVNEQLQKANVSNIPASSAPYKVEKRTVGQEPPAVPQNFQLVPVRNEKSNTPPPVPSTSHVKPNLDAIDKNV</sequence>
<gene>
    <name evidence="2" type="ORF">LOTGIDRAFT_239732</name>
</gene>
<feature type="region of interest" description="Disordered" evidence="1">
    <location>
        <begin position="74"/>
        <end position="119"/>
    </location>
</feature>
<protein>
    <recommendedName>
        <fullName evidence="4">Zasp-like motif domain-containing protein</fullName>
    </recommendedName>
</protein>
<evidence type="ECO:0008006" key="4">
    <source>
        <dbReference type="Google" id="ProtNLM"/>
    </source>
</evidence>
<reference evidence="2 3" key="1">
    <citation type="journal article" date="2013" name="Nature">
        <title>Insights into bilaterian evolution from three spiralian genomes.</title>
        <authorList>
            <person name="Simakov O."/>
            <person name="Marletaz F."/>
            <person name="Cho S.J."/>
            <person name="Edsinger-Gonzales E."/>
            <person name="Havlak P."/>
            <person name="Hellsten U."/>
            <person name="Kuo D.H."/>
            <person name="Larsson T."/>
            <person name="Lv J."/>
            <person name="Arendt D."/>
            <person name="Savage R."/>
            <person name="Osoegawa K."/>
            <person name="de Jong P."/>
            <person name="Grimwood J."/>
            <person name="Chapman J.A."/>
            <person name="Shapiro H."/>
            <person name="Aerts A."/>
            <person name="Otillar R.P."/>
            <person name="Terry A.Y."/>
            <person name="Boore J.L."/>
            <person name="Grigoriev I.V."/>
            <person name="Lindberg D.R."/>
            <person name="Seaver E.C."/>
            <person name="Weisblat D.A."/>
            <person name="Putnam N.H."/>
            <person name="Rokhsar D.S."/>
        </authorList>
    </citation>
    <scope>NUCLEOTIDE SEQUENCE [LARGE SCALE GENOMIC DNA]</scope>
</reference>